<evidence type="ECO:0000313" key="1">
    <source>
        <dbReference type="EMBL" id="KAF4620230.1"/>
    </source>
</evidence>
<dbReference type="EMBL" id="JAAMPI010001971">
    <property type="protein sequence ID" value="KAF4620230.1"/>
    <property type="molecule type" value="Genomic_DNA"/>
</dbReference>
<accession>A0A8H4R0Y0</accession>
<dbReference type="InterPro" id="IPR021858">
    <property type="entry name" value="Fun_TF"/>
</dbReference>
<sequence>MLLWYFTGNPARLVQNAGGGGQDVIYQSHHARNVSEQTVHVLDTEKSWLSTTSLRLSLSSMLAELSSRKMGLHRQKKLPAAAVNSTSAFGISINTPRLDRNIDRQDWIPQMILAPSTSVEDQATCFFFGNYISGTEMLNTCGNYQYVYAIYANQTVGIPLRQAVTAIGLAGLANFWSAPNIMAKANGAYCSALRLVNSGLGNIEEAKSDQALVAIILLGLYEINTSSGRRSMKSWTEHILGATALVQLRGKDSLSSPLGRNIFVHLRNGIVRIPILEILVVDSENIQIASCIQRHTAVPNSITELTKISLQYESPVEAASTKLGLLITKHAALRASMKEPQDYENTPSIIRSLQALDQEYLEWTHALPPEFISTQVPVSEGARSKDAYGTHYLQYSSIWIASIWNNYRCARILANELLLSHLSHSRNNIPEIDQQPYENILDTTITTLHTLSNDIFNTVPFFLSTDTNEAPRALAGNLTLWPLYLASQTSGVLDDVRRWARERLRYIANTMGIRQAEPMVERLTEALDSEVRVLGDSVAEVSMKEAL</sequence>
<gene>
    <name evidence="1" type="ORF">G7Y89_g14589</name>
</gene>
<keyword evidence="2" id="KW-1185">Reference proteome</keyword>
<dbReference type="AlphaFoldDB" id="A0A8H4R0Y0"/>
<name>A0A8H4R0Y0_9HELO</name>
<evidence type="ECO:0000313" key="2">
    <source>
        <dbReference type="Proteomes" id="UP000566819"/>
    </source>
</evidence>
<evidence type="ECO:0008006" key="3">
    <source>
        <dbReference type="Google" id="ProtNLM"/>
    </source>
</evidence>
<dbReference type="OrthoDB" id="4220372at2759"/>
<reference evidence="1 2" key="1">
    <citation type="submission" date="2020-03" db="EMBL/GenBank/DDBJ databases">
        <title>Draft Genome Sequence of Cudoniella acicularis.</title>
        <authorList>
            <person name="Buettner E."/>
            <person name="Kellner H."/>
        </authorList>
    </citation>
    <scope>NUCLEOTIDE SEQUENCE [LARGE SCALE GENOMIC DNA]</scope>
    <source>
        <strain evidence="1 2">DSM 108380</strain>
    </source>
</reference>
<dbReference type="PANTHER" id="PTHR38791:SF5">
    <property type="entry name" value="TRANSCRIPTION FACTOR DBAG-RELATED"/>
    <property type="match status" value="1"/>
</dbReference>
<dbReference type="InterPro" id="IPR053175">
    <property type="entry name" value="DHMBA_Reg_Transcription_Factor"/>
</dbReference>
<comment type="caution">
    <text evidence="1">The sequence shown here is derived from an EMBL/GenBank/DDBJ whole genome shotgun (WGS) entry which is preliminary data.</text>
</comment>
<proteinExistence type="predicted"/>
<organism evidence="1 2">
    <name type="scientific">Cudoniella acicularis</name>
    <dbReference type="NCBI Taxonomy" id="354080"/>
    <lineage>
        <taxon>Eukaryota</taxon>
        <taxon>Fungi</taxon>
        <taxon>Dikarya</taxon>
        <taxon>Ascomycota</taxon>
        <taxon>Pezizomycotina</taxon>
        <taxon>Leotiomycetes</taxon>
        <taxon>Helotiales</taxon>
        <taxon>Tricladiaceae</taxon>
        <taxon>Cudoniella</taxon>
    </lineage>
</organism>
<dbReference type="PANTHER" id="PTHR38791">
    <property type="entry name" value="ZN(II)2CYS6 TRANSCRIPTION FACTOR (EUROFUNG)-RELATED-RELATED"/>
    <property type="match status" value="1"/>
</dbReference>
<dbReference type="Proteomes" id="UP000566819">
    <property type="component" value="Unassembled WGS sequence"/>
</dbReference>
<protein>
    <recommendedName>
        <fullName evidence="3">Transcription factor domain-containing protein</fullName>
    </recommendedName>
</protein>
<dbReference type="Pfam" id="PF11951">
    <property type="entry name" value="Fungal_trans_2"/>
    <property type="match status" value="1"/>
</dbReference>